<name>A0A4R1NB48_9GAMM</name>
<feature type="domain" description="Big-1" evidence="7">
    <location>
        <begin position="1138"/>
        <end position="1229"/>
    </location>
</feature>
<evidence type="ECO:0000256" key="4">
    <source>
        <dbReference type="ARBA" id="ARBA00023136"/>
    </source>
</evidence>
<dbReference type="InterPro" id="IPR003535">
    <property type="entry name" value="Intimin/invasin_bac"/>
</dbReference>
<dbReference type="SUPFAM" id="SSF49373">
    <property type="entry name" value="Invasin/intimin cell-adhesion fragments"/>
    <property type="match status" value="8"/>
</dbReference>
<evidence type="ECO:0000313" key="10">
    <source>
        <dbReference type="Proteomes" id="UP000294555"/>
    </source>
</evidence>
<comment type="similarity">
    <text evidence="2">Belongs to the intimin/invasin family.</text>
</comment>
<dbReference type="SMART" id="SM00634">
    <property type="entry name" value="BID_1"/>
    <property type="match status" value="8"/>
</dbReference>
<sequence>MVNSLNNYLIVLLIHAAHSFKKTVNLAGRCSADKLRLFNLMVWITLVFQFLFPISIAFSPAIAAAIKPQTIIATQPYVLGPGETPFSVAHKYHLSVDELKKFNQFRTFSKPFEQSGVGDEIDVPLNVADFSAHDPVSKPQDPSLGNFGGMSVFNAQPSAGNGIFTTNGNSVGAPAPADQNREAANAMLRSAATGEIGQKAQQWLNQFGTARVQLNVNDDFHLDGSAFDLLVPLYDKPHEMLFSQWGYRNKDSRNTINIGAGARTWLGSWMYGMNAFYDEDITAHNRRFGMGLEAWRDYLKLSANNYFRLSDWRESRDLEDYNERPANGFDIRAEAYLPSYPQLGGKLIFEQYRGDNVALFGKDNLQNNPYAVTLGVNYTPISLVTLGVDYRQGKGDMNDTTFNLQMNYRLGASWQSQISADGVASLRTLAGNRYDLVDRNYDIVLQYQKQQVIELRLPDHVTGYEGDPLTVTAQVTSKYALDHIDWNDAEIIAAGGKVTQAGQNTLTVTLPPYQHAGAATNLYNLSAVAYDVRKNASNTASTRIEVLPVAAQITAANLNATKNNAIANGSDYNEVRAKVTDAAGNPVAGQTVTFTATNGATVTTVTGTTGADGFAIATLTNLRAGTSVVTATLNGVSRSVNTNFNADPSTAKVILSVVRTGVVANGTATNEVSALVEDANGNPLSGQTVAFTATLGTVTAVINPTGADGIATATLTSLEAGSSTVTATLTNGSSQGKDVAFIADVTTARLVLSVVNSGATADGINHNEVRAHVTDANGNNLAGQTVNFTVAAPALLFATTNPTDAEGIVSATFISNSPGTMAVTATLSNGDSRTENIVFVPDTVTAKVVLTVIHTGAAANGTATNEVSAHVTDALGNDLEGQSITFTANDVDISPVTLITVTGGTVSATFTSHKAGSSTVVATLTNGNNASKDIEFIADTATARVVLTVVHTGAVADGIATNEVSALVEDANGNKLEGQTITFTSTLGTVTSVINPTGADGIATATIVSNNSGNGTVTATLTNGANQTKDIGFIADVSTARITLTPVRTGAVANGIATNEVSAHVTDANGNNLEGLTVTFTTTLGTVTAVINPTGANGIATATIVSNNSGDGTVTATLTNGANQTVAIDFIADIATARVVLTVVHTGAVADGIATNEVSALVEDANGNKLDGQTVTFTATNGATATAVINPTGPDGIATATLVSETEGDSVVTAQLAGGVSATQTVNFARNIFIVSITVTENNGLANGSDPNYANILVHDASGAPLRNALITVSGSPTQGTFRFVSPIPGATTQGTTDSNGILRVQYTNSYASATTLTARATNGTELTATGGNFRLPNMTIVPIVASAPADNATPASVRITLTSYRDGTPIEDTNLHLTAARYQAGTPTPTPAVMVNDSAVTDSSGQTIAYVVSPAPTDLVYVIVRLLDFNDGGQGVATRPAYAGSELTFN</sequence>
<evidence type="ECO:0000259" key="8">
    <source>
        <dbReference type="PROSITE" id="PS51782"/>
    </source>
</evidence>
<evidence type="ECO:0000256" key="6">
    <source>
        <dbReference type="SAM" id="Phobius"/>
    </source>
</evidence>
<feature type="domain" description="LysM" evidence="8">
    <location>
        <begin position="75"/>
        <end position="123"/>
    </location>
</feature>
<dbReference type="FunFam" id="2.60.40.10:FF:000182">
    <property type="entry name" value="Gamma intimin"/>
    <property type="match status" value="4"/>
</dbReference>
<keyword evidence="3" id="KW-0677">Repeat</keyword>
<feature type="transmembrane region" description="Helical" evidence="6">
    <location>
        <begin position="37"/>
        <end position="58"/>
    </location>
</feature>
<evidence type="ECO:0000256" key="3">
    <source>
        <dbReference type="ARBA" id="ARBA00022737"/>
    </source>
</evidence>
<dbReference type="InterPro" id="IPR051715">
    <property type="entry name" value="Intimin-Invasin_domain"/>
</dbReference>
<keyword evidence="10" id="KW-1185">Reference proteome</keyword>
<gene>
    <name evidence="9" type="ORF">EZJ58_2796</name>
</gene>
<dbReference type="FunFam" id="2.40.160.160:FF:000001">
    <property type="entry name" value="Intimin-like inverse autotransporter SinH"/>
    <property type="match status" value="1"/>
</dbReference>
<evidence type="ECO:0000256" key="5">
    <source>
        <dbReference type="ARBA" id="ARBA00023237"/>
    </source>
</evidence>
<evidence type="ECO:0000259" key="7">
    <source>
        <dbReference type="PROSITE" id="PS51127"/>
    </source>
</evidence>
<dbReference type="Gene3D" id="2.40.160.160">
    <property type="entry name" value="Inverse autotransporter, beta-domain"/>
    <property type="match status" value="1"/>
</dbReference>
<feature type="domain" description="Big-1" evidence="7">
    <location>
        <begin position="652"/>
        <end position="742"/>
    </location>
</feature>
<keyword evidence="6" id="KW-1133">Transmembrane helix</keyword>
<dbReference type="PANTHER" id="PTHR39576">
    <property type="entry name" value="ATTACHING AND EFFACING PROTEIN HOMOLOG-RELATED-RELATED"/>
    <property type="match status" value="1"/>
</dbReference>
<dbReference type="InterPro" id="IPR003344">
    <property type="entry name" value="Big_1_dom"/>
</dbReference>
<dbReference type="OrthoDB" id="8320584at2"/>
<proteinExistence type="inferred from homology"/>
<organism evidence="9 10">
    <name type="scientific">Sodalis ligni</name>
    <dbReference type="NCBI Taxonomy" id="2697027"/>
    <lineage>
        <taxon>Bacteria</taxon>
        <taxon>Pseudomonadati</taxon>
        <taxon>Pseudomonadota</taxon>
        <taxon>Gammaproteobacteria</taxon>
        <taxon>Enterobacterales</taxon>
        <taxon>Bruguierivoracaceae</taxon>
        <taxon>Sodalis</taxon>
    </lineage>
</organism>
<dbReference type="Pfam" id="PF02369">
    <property type="entry name" value="Big_1"/>
    <property type="match status" value="8"/>
</dbReference>
<dbReference type="EMBL" id="SJOI01000001">
    <property type="protein sequence ID" value="TCL04665.1"/>
    <property type="molecule type" value="Genomic_DNA"/>
</dbReference>
<dbReference type="Proteomes" id="UP000294555">
    <property type="component" value="Unassembled WGS sequence"/>
</dbReference>
<dbReference type="Gene3D" id="2.60.40.10">
    <property type="entry name" value="Immunoglobulins"/>
    <property type="match status" value="8"/>
</dbReference>
<keyword evidence="5" id="KW-0998">Cell outer membrane</keyword>
<reference evidence="9 10" key="1">
    <citation type="submission" date="2019-02" db="EMBL/GenBank/DDBJ databases">
        <title>Investigation of anaerobic lignin degradation for improved lignocellulosic biofuels.</title>
        <authorList>
            <person name="Deangelis K."/>
        </authorList>
    </citation>
    <scope>NUCLEOTIDE SEQUENCE [LARGE SCALE GENOMIC DNA]</scope>
    <source>
        <strain evidence="9 10">159R</strain>
    </source>
</reference>
<feature type="domain" description="Big-1" evidence="7">
    <location>
        <begin position="1041"/>
        <end position="1131"/>
    </location>
</feature>
<accession>A0A4R1NB48</accession>
<dbReference type="PROSITE" id="PS51127">
    <property type="entry name" value="BIG1"/>
    <property type="match status" value="7"/>
</dbReference>
<dbReference type="InterPro" id="IPR018392">
    <property type="entry name" value="LysM"/>
</dbReference>
<dbReference type="GO" id="GO:0007155">
    <property type="term" value="P:cell adhesion"/>
    <property type="evidence" value="ECO:0007669"/>
    <property type="project" value="InterPro"/>
</dbReference>
<feature type="domain" description="Big-1" evidence="7">
    <location>
        <begin position="749"/>
        <end position="840"/>
    </location>
</feature>
<keyword evidence="4 6" id="KW-0472">Membrane</keyword>
<feature type="domain" description="Big-1" evidence="7">
    <location>
        <begin position="944"/>
        <end position="1034"/>
    </location>
</feature>
<keyword evidence="6" id="KW-0812">Transmembrane</keyword>
<evidence type="ECO:0000256" key="1">
    <source>
        <dbReference type="ARBA" id="ARBA00004442"/>
    </source>
</evidence>
<dbReference type="InterPro" id="IPR038177">
    <property type="entry name" value="IAT_beta_sf"/>
</dbReference>
<dbReference type="InterPro" id="IPR013783">
    <property type="entry name" value="Ig-like_fold"/>
</dbReference>
<comment type="subcellular location">
    <subcellularLocation>
        <location evidence="1">Cell outer membrane</location>
    </subcellularLocation>
</comment>
<comment type="caution">
    <text evidence="9">The sequence shown here is derived from an EMBL/GenBank/DDBJ whole genome shotgun (WGS) entry which is preliminary data.</text>
</comment>
<evidence type="ECO:0000313" key="9">
    <source>
        <dbReference type="EMBL" id="TCL04665.1"/>
    </source>
</evidence>
<dbReference type="GO" id="GO:0009279">
    <property type="term" value="C:cell outer membrane"/>
    <property type="evidence" value="ECO:0007669"/>
    <property type="project" value="UniProtKB-SubCell"/>
</dbReference>
<dbReference type="InterPro" id="IPR024519">
    <property type="entry name" value="IAT_beta"/>
</dbReference>
<protein>
    <submittedName>
        <fullName evidence="9">Adhesin/invasin</fullName>
    </submittedName>
</protein>
<dbReference type="Pfam" id="PF11924">
    <property type="entry name" value="IAT_beta"/>
    <property type="match status" value="1"/>
</dbReference>
<dbReference type="InterPro" id="IPR008964">
    <property type="entry name" value="Invasin/intimin_cell_adhesion"/>
</dbReference>
<feature type="domain" description="Big-1" evidence="7">
    <location>
        <begin position="555"/>
        <end position="645"/>
    </location>
</feature>
<evidence type="ECO:0000256" key="2">
    <source>
        <dbReference type="ARBA" id="ARBA00010116"/>
    </source>
</evidence>
<dbReference type="PROSITE" id="PS51782">
    <property type="entry name" value="LYSM"/>
    <property type="match status" value="1"/>
</dbReference>
<dbReference type="PRINTS" id="PR01369">
    <property type="entry name" value="INTIMIN"/>
</dbReference>
<dbReference type="PANTHER" id="PTHR39576:SF2">
    <property type="entry name" value="ATTACHING AND EFFACING PROTEIN HOMOLOG-RELATED"/>
    <property type="match status" value="1"/>
</dbReference>
<feature type="domain" description="Big-1" evidence="7">
    <location>
        <begin position="847"/>
        <end position="937"/>
    </location>
</feature>